<keyword evidence="9" id="KW-0446">Lipid-binding</keyword>
<dbReference type="GO" id="GO:0008289">
    <property type="term" value="F:lipid binding"/>
    <property type="evidence" value="ECO:0007669"/>
    <property type="project" value="UniProtKB-KW"/>
</dbReference>
<evidence type="ECO:0000256" key="1">
    <source>
        <dbReference type="ARBA" id="ARBA00004436"/>
    </source>
</evidence>
<keyword evidence="11" id="KW-0472">Membrane</keyword>
<dbReference type="SUPFAM" id="SSF56731">
    <property type="entry name" value="DNA primase core"/>
    <property type="match status" value="1"/>
</dbReference>
<evidence type="ECO:0000256" key="14">
    <source>
        <dbReference type="ARBA" id="ARBA00044969"/>
    </source>
</evidence>
<dbReference type="SUPFAM" id="SSF52540">
    <property type="entry name" value="P-loop containing nucleoside triphosphate hydrolases"/>
    <property type="match status" value="1"/>
</dbReference>
<evidence type="ECO:0000313" key="20">
    <source>
        <dbReference type="RefSeq" id="XP_013407961.1"/>
    </source>
</evidence>
<dbReference type="Gene3D" id="3.40.1360.10">
    <property type="match status" value="1"/>
</dbReference>
<evidence type="ECO:0000259" key="18">
    <source>
        <dbReference type="PROSITE" id="PS51199"/>
    </source>
</evidence>
<dbReference type="KEGG" id="lak:106171970"/>
<evidence type="ECO:0000256" key="13">
    <source>
        <dbReference type="ARBA" id="ARBA00023271"/>
    </source>
</evidence>
<gene>
    <name evidence="20" type="primary">LOC106171970</name>
</gene>
<evidence type="ECO:0000256" key="16">
    <source>
        <dbReference type="ARBA" id="ARBA00075597"/>
    </source>
</evidence>
<dbReference type="InterPro" id="IPR027032">
    <property type="entry name" value="Twinkle-like"/>
</dbReference>
<feature type="compositionally biased region" description="Polar residues" evidence="17">
    <location>
        <begin position="365"/>
        <end position="391"/>
    </location>
</feature>
<evidence type="ECO:0000256" key="6">
    <source>
        <dbReference type="ARBA" id="ARBA00022806"/>
    </source>
</evidence>
<dbReference type="PROSITE" id="PS51199">
    <property type="entry name" value="SF4_HELICASE"/>
    <property type="match status" value="1"/>
</dbReference>
<keyword evidence="5" id="KW-0378">Hydrolase</keyword>
<evidence type="ECO:0000256" key="2">
    <source>
        <dbReference type="ARBA" id="ARBA00004637"/>
    </source>
</evidence>
<keyword evidence="12" id="KW-0413">Isomerase</keyword>
<dbReference type="OrthoDB" id="275278at2759"/>
<dbReference type="FunCoup" id="A0A1S3JCQ1">
    <property type="interactions" value="1310"/>
</dbReference>
<dbReference type="PANTHER" id="PTHR12873:SF0">
    <property type="entry name" value="TWINKLE MTDNA HELICASE"/>
    <property type="match status" value="1"/>
</dbReference>
<dbReference type="Pfam" id="PF13481">
    <property type="entry name" value="AAA_25"/>
    <property type="match status" value="1"/>
</dbReference>
<dbReference type="GO" id="GO:0042645">
    <property type="term" value="C:mitochondrial nucleoid"/>
    <property type="evidence" value="ECO:0007669"/>
    <property type="project" value="UniProtKB-SubCell"/>
</dbReference>
<evidence type="ECO:0000256" key="8">
    <source>
        <dbReference type="ARBA" id="ARBA00022946"/>
    </source>
</evidence>
<dbReference type="GO" id="GO:0005524">
    <property type="term" value="F:ATP binding"/>
    <property type="evidence" value="ECO:0007669"/>
    <property type="project" value="UniProtKB-KW"/>
</dbReference>
<protein>
    <recommendedName>
        <fullName evidence="14">DNA 5'-3' helicase</fullName>
        <ecNumber evidence="14">5.6.2.3</ecNumber>
    </recommendedName>
    <alternativeName>
        <fullName evidence="16">Twinkle protein, mitochondrial</fullName>
    </alternativeName>
</protein>
<dbReference type="InterPro" id="IPR007694">
    <property type="entry name" value="DNA_helicase_DnaB-like_C"/>
</dbReference>
<dbReference type="GO" id="GO:0043139">
    <property type="term" value="F:5'-3' DNA helicase activity"/>
    <property type="evidence" value="ECO:0007669"/>
    <property type="project" value="UniProtKB-EC"/>
</dbReference>
<evidence type="ECO:0000256" key="5">
    <source>
        <dbReference type="ARBA" id="ARBA00022801"/>
    </source>
</evidence>
<dbReference type="FunFam" id="3.40.50.300:FF:000845">
    <property type="entry name" value="Mitochondrial helicase twinkle"/>
    <property type="match status" value="1"/>
</dbReference>
<organism evidence="19 20">
    <name type="scientific">Lingula anatina</name>
    <name type="common">Brachiopod</name>
    <name type="synonym">Lingula unguis</name>
    <dbReference type="NCBI Taxonomy" id="7574"/>
    <lineage>
        <taxon>Eukaryota</taxon>
        <taxon>Metazoa</taxon>
        <taxon>Spiralia</taxon>
        <taxon>Lophotrochozoa</taxon>
        <taxon>Brachiopoda</taxon>
        <taxon>Linguliformea</taxon>
        <taxon>Lingulata</taxon>
        <taxon>Lingulida</taxon>
        <taxon>Linguloidea</taxon>
        <taxon>Lingulidae</taxon>
        <taxon>Lingula</taxon>
    </lineage>
</organism>
<evidence type="ECO:0000256" key="17">
    <source>
        <dbReference type="SAM" id="MobiDB-lite"/>
    </source>
</evidence>
<evidence type="ECO:0000256" key="12">
    <source>
        <dbReference type="ARBA" id="ARBA00023235"/>
    </source>
</evidence>
<evidence type="ECO:0000256" key="15">
    <source>
        <dbReference type="ARBA" id="ARBA00048954"/>
    </source>
</evidence>
<dbReference type="GeneID" id="106171970"/>
<evidence type="ECO:0000256" key="7">
    <source>
        <dbReference type="ARBA" id="ARBA00022840"/>
    </source>
</evidence>
<comment type="subcellular location">
    <subcellularLocation>
        <location evidence="2">Mitochondrion inner membrane</location>
        <topology evidence="2">Peripheral membrane protein</topology>
    </subcellularLocation>
    <subcellularLocation>
        <location evidence="1">Mitochondrion matrix</location>
        <location evidence="1">Mitochondrion nucleoid</location>
    </subcellularLocation>
</comment>
<proteinExistence type="predicted"/>
<evidence type="ECO:0000256" key="4">
    <source>
        <dbReference type="ARBA" id="ARBA00022792"/>
    </source>
</evidence>
<reference evidence="20" key="1">
    <citation type="submission" date="2025-08" db="UniProtKB">
        <authorList>
            <consortium name="RefSeq"/>
        </authorList>
    </citation>
    <scope>IDENTIFICATION</scope>
    <source>
        <tissue evidence="20">Gonads</tissue>
    </source>
</reference>
<dbReference type="Gene3D" id="3.40.50.300">
    <property type="entry name" value="P-loop containing nucleotide triphosphate hydrolases"/>
    <property type="match status" value="1"/>
</dbReference>
<evidence type="ECO:0000256" key="9">
    <source>
        <dbReference type="ARBA" id="ARBA00023121"/>
    </source>
</evidence>
<keyword evidence="19" id="KW-1185">Reference proteome</keyword>
<evidence type="ECO:0000256" key="10">
    <source>
        <dbReference type="ARBA" id="ARBA00023128"/>
    </source>
</evidence>
<dbReference type="InParanoid" id="A0A1S3JCQ1"/>
<dbReference type="GO" id="GO:0005743">
    <property type="term" value="C:mitochondrial inner membrane"/>
    <property type="evidence" value="ECO:0007669"/>
    <property type="project" value="UniProtKB-SubCell"/>
</dbReference>
<keyword evidence="6" id="KW-0347">Helicase</keyword>
<accession>A0A1S3JCQ1</accession>
<dbReference type="CDD" id="cd01122">
    <property type="entry name" value="Twinkle_C"/>
    <property type="match status" value="1"/>
</dbReference>
<dbReference type="GO" id="GO:0003697">
    <property type="term" value="F:single-stranded DNA binding"/>
    <property type="evidence" value="ECO:0007669"/>
    <property type="project" value="InterPro"/>
</dbReference>
<dbReference type="GO" id="GO:0016787">
    <property type="term" value="F:hydrolase activity"/>
    <property type="evidence" value="ECO:0007669"/>
    <property type="project" value="UniProtKB-KW"/>
</dbReference>
<feature type="domain" description="SF4 helicase" evidence="18">
    <location>
        <begin position="115"/>
        <end position="373"/>
    </location>
</feature>
<keyword evidence="7" id="KW-0067">ATP-binding</keyword>
<keyword evidence="8" id="KW-0809">Transit peptide</keyword>
<keyword evidence="10" id="KW-0496">Mitochondrion</keyword>
<keyword evidence="3" id="KW-0547">Nucleotide-binding</keyword>
<dbReference type="PANTHER" id="PTHR12873">
    <property type="entry name" value="T7-LIKE MITOCHONDRIAL DNA HELICASE"/>
    <property type="match status" value="1"/>
</dbReference>
<evidence type="ECO:0000256" key="3">
    <source>
        <dbReference type="ARBA" id="ARBA00022741"/>
    </source>
</evidence>
<dbReference type="GO" id="GO:0006264">
    <property type="term" value="P:mitochondrial DNA replication"/>
    <property type="evidence" value="ECO:0007669"/>
    <property type="project" value="TreeGrafter"/>
</dbReference>
<dbReference type="AlphaFoldDB" id="A0A1S3JCQ1"/>
<dbReference type="RefSeq" id="XP_013407961.1">
    <property type="nucleotide sequence ID" value="XM_013552507.1"/>
</dbReference>
<evidence type="ECO:0000256" key="11">
    <source>
        <dbReference type="ARBA" id="ARBA00023136"/>
    </source>
</evidence>
<dbReference type="Proteomes" id="UP000085678">
    <property type="component" value="Unplaced"/>
</dbReference>
<name>A0A1S3JCQ1_LINAN</name>
<feature type="region of interest" description="Disordered" evidence="17">
    <location>
        <begin position="364"/>
        <end position="404"/>
    </location>
</feature>
<sequence>MAVFQELRQPVLSLPWGNDTLPLEVLPFLEQFDHIVLWFGNDITGFNAARQLSKKLGYERCSLFRPLTPVPTPMDALRQGKSLSRILKFATRAGHQYIQHFKDLRFEVQSELSLVEQVKGIQFKRFPLLNKLLKGHRRGELTIVTGPTGSGKTTFISELSLDLCIQGVNTLWGSFEIKNVRLMKTMLIQFARKNLATHFAEFDKYADQFEQLPMHFMAFHGQESLKRVIDTMDHAVYVHDISHIIVDNLQFMMGMGQLGDRNRNFDRLTQQDEVVAAFRQFATSKNCHVTLVIHPRKEPNGEALHIGSIFGSAKASQEADNILLLQLVENMKVTTQPKKYIQVAKNRFDGDLGSMLLKFDKDSLSFGSKPSTSKPSTEENIQETIQPNNQLHSEHSEEASDEEL</sequence>
<dbReference type="InterPro" id="IPR027417">
    <property type="entry name" value="P-loop_NTPase"/>
</dbReference>
<keyword evidence="4" id="KW-0999">Mitochondrion inner membrane</keyword>
<evidence type="ECO:0000313" key="19">
    <source>
        <dbReference type="Proteomes" id="UP000085678"/>
    </source>
</evidence>
<comment type="catalytic activity">
    <reaction evidence="15">
        <text>ATP + H2O = ADP + phosphate + H(+)</text>
        <dbReference type="Rhea" id="RHEA:13065"/>
        <dbReference type="ChEBI" id="CHEBI:15377"/>
        <dbReference type="ChEBI" id="CHEBI:15378"/>
        <dbReference type="ChEBI" id="CHEBI:30616"/>
        <dbReference type="ChEBI" id="CHEBI:43474"/>
        <dbReference type="ChEBI" id="CHEBI:456216"/>
        <dbReference type="EC" id="5.6.2.3"/>
    </reaction>
</comment>
<dbReference type="EC" id="5.6.2.3" evidence="14"/>
<keyword evidence="13" id="KW-1135">Mitochondrion nucleoid</keyword>